<keyword evidence="17" id="KW-1185">Reference proteome</keyword>
<dbReference type="RefSeq" id="WP_131920614.1">
    <property type="nucleotide sequence ID" value="NZ_JAOQNU010000034.1"/>
</dbReference>
<dbReference type="InterPro" id="IPR004513">
    <property type="entry name" value="FtsX"/>
</dbReference>
<reference evidence="16 17" key="1">
    <citation type="submission" date="2019-03" db="EMBL/GenBank/DDBJ databases">
        <title>Genomic Encyclopedia of Type Strains, Phase IV (KMG-IV): sequencing the most valuable type-strain genomes for metagenomic binning, comparative biology and taxonomic classification.</title>
        <authorList>
            <person name="Goeker M."/>
        </authorList>
    </citation>
    <scope>NUCLEOTIDE SEQUENCE [LARGE SCALE GENOMIC DNA]</scope>
    <source>
        <strain evidence="16 17">DSM 11170</strain>
    </source>
</reference>
<gene>
    <name evidence="16" type="ORF">EDD73_13312</name>
</gene>
<evidence type="ECO:0000256" key="11">
    <source>
        <dbReference type="ARBA" id="ARBA00023306"/>
    </source>
</evidence>
<keyword evidence="10 12" id="KW-0472">Membrane</keyword>
<evidence type="ECO:0000256" key="1">
    <source>
        <dbReference type="ARBA" id="ARBA00004429"/>
    </source>
</evidence>
<dbReference type="NCBIfam" id="NF038347">
    <property type="entry name" value="FtsX_Gpos"/>
    <property type="match status" value="1"/>
</dbReference>
<dbReference type="OrthoDB" id="9812531at2"/>
<comment type="similarity">
    <text evidence="2 12">Belongs to the ABC-4 integral membrane protein family. FtsX subfamily.</text>
</comment>
<evidence type="ECO:0000256" key="8">
    <source>
        <dbReference type="ARBA" id="ARBA00022692"/>
    </source>
</evidence>
<evidence type="ECO:0000256" key="9">
    <source>
        <dbReference type="ARBA" id="ARBA00022989"/>
    </source>
</evidence>
<keyword evidence="5 12" id="KW-1003">Cell membrane</keyword>
<dbReference type="InterPro" id="IPR058204">
    <property type="entry name" value="FtsX_firmicutes-type"/>
</dbReference>
<keyword evidence="7 12" id="KW-0132">Cell division</keyword>
<comment type="function">
    <text evidence="12">Part of the ABC transporter FtsEX involved in asymmetric cellular division facilitating the initiation of sporulation.</text>
</comment>
<dbReference type="AlphaFoldDB" id="A0A4R2REW5"/>
<evidence type="ECO:0000256" key="13">
    <source>
        <dbReference type="SAM" id="Phobius"/>
    </source>
</evidence>
<evidence type="ECO:0000256" key="2">
    <source>
        <dbReference type="ARBA" id="ARBA00007379"/>
    </source>
</evidence>
<evidence type="ECO:0000313" key="16">
    <source>
        <dbReference type="EMBL" id="TCP60809.1"/>
    </source>
</evidence>
<evidence type="ECO:0000256" key="4">
    <source>
        <dbReference type="ARBA" id="ARBA00021907"/>
    </source>
</evidence>
<dbReference type="InterPro" id="IPR040690">
    <property type="entry name" value="FtsX_ECD"/>
</dbReference>
<organism evidence="16 17">
    <name type="scientific">Heliophilum fasciatum</name>
    <dbReference type="NCBI Taxonomy" id="35700"/>
    <lineage>
        <taxon>Bacteria</taxon>
        <taxon>Bacillati</taxon>
        <taxon>Bacillota</taxon>
        <taxon>Clostridia</taxon>
        <taxon>Eubacteriales</taxon>
        <taxon>Heliobacteriaceae</taxon>
        <taxon>Heliophilum</taxon>
    </lineage>
</organism>
<feature type="domain" description="ABC3 transporter permease C-terminal" evidence="14">
    <location>
        <begin position="176"/>
        <end position="292"/>
    </location>
</feature>
<dbReference type="Pfam" id="PF02687">
    <property type="entry name" value="FtsX"/>
    <property type="match status" value="1"/>
</dbReference>
<feature type="transmembrane region" description="Helical" evidence="13">
    <location>
        <begin position="218"/>
        <end position="243"/>
    </location>
</feature>
<keyword evidence="6" id="KW-0997">Cell inner membrane</keyword>
<dbReference type="InterPro" id="IPR003838">
    <property type="entry name" value="ABC3_permease_C"/>
</dbReference>
<evidence type="ECO:0000259" key="15">
    <source>
        <dbReference type="Pfam" id="PF18075"/>
    </source>
</evidence>
<dbReference type="GO" id="GO:0005886">
    <property type="term" value="C:plasma membrane"/>
    <property type="evidence" value="ECO:0007669"/>
    <property type="project" value="UniProtKB-SubCell"/>
</dbReference>
<comment type="subunit">
    <text evidence="3">Forms a membrane-associated complex with FtsE.</text>
</comment>
<feature type="transmembrane region" description="Helical" evidence="13">
    <location>
        <begin position="263"/>
        <end position="289"/>
    </location>
</feature>
<dbReference type="InterPro" id="IPR047590">
    <property type="entry name" value="FtsX_proteobact-type"/>
</dbReference>
<proteinExistence type="inferred from homology"/>
<dbReference type="GO" id="GO:0051301">
    <property type="term" value="P:cell division"/>
    <property type="evidence" value="ECO:0007669"/>
    <property type="project" value="UniProtKB-KW"/>
</dbReference>
<feature type="transmembrane region" description="Helical" evidence="13">
    <location>
        <begin position="21"/>
        <end position="46"/>
    </location>
</feature>
<dbReference type="PANTHER" id="PTHR47755:SF1">
    <property type="entry name" value="CELL DIVISION PROTEIN FTSX"/>
    <property type="match status" value="1"/>
</dbReference>
<evidence type="ECO:0000313" key="17">
    <source>
        <dbReference type="Proteomes" id="UP000294813"/>
    </source>
</evidence>
<feature type="transmembrane region" description="Helical" evidence="13">
    <location>
        <begin position="171"/>
        <end position="197"/>
    </location>
</feature>
<accession>A0A4R2REW5</accession>
<sequence>MRIRTIPYFIEEAFRSLWQNRWMSVASMSTVAVSLMILGLSLILVVNSNYLATTIESELEIAVILKDDVSGSQLKTVYDKLRTEPMIEHVVYVSKAEALSQMRKQLGERSDFFRALGDQNPLPDLFRIKVKDVAQVAAVAEQISAYSGVDKVRYGQGVIERLLSLTYWVRWVGVGVMGLIGAAAVFLIATTIRLTVFARRKEINIMKYVGATDWFIRWPFLLEGTLLGLLGALIAVAMTYGLYMQVVSYVHASLPFVPLRNDADFLLLLTQVLLGTGMFIGALGSLISLRRFLRV</sequence>
<keyword evidence="11 12" id="KW-0131">Cell cycle</keyword>
<evidence type="ECO:0000256" key="3">
    <source>
        <dbReference type="ARBA" id="ARBA00011160"/>
    </source>
</evidence>
<dbReference type="Pfam" id="PF18075">
    <property type="entry name" value="FtsX_ECD"/>
    <property type="match status" value="1"/>
</dbReference>
<dbReference type="Proteomes" id="UP000294813">
    <property type="component" value="Unassembled WGS sequence"/>
</dbReference>
<comment type="subcellular location">
    <subcellularLocation>
        <location evidence="1">Cell inner membrane</location>
        <topology evidence="1">Multi-pass membrane protein</topology>
    </subcellularLocation>
    <subcellularLocation>
        <location evidence="12">Cell membrane</location>
    </subcellularLocation>
</comment>
<dbReference type="EMBL" id="SLXT01000033">
    <property type="protein sequence ID" value="TCP60809.1"/>
    <property type="molecule type" value="Genomic_DNA"/>
</dbReference>
<feature type="domain" description="FtsX extracellular" evidence="15">
    <location>
        <begin position="59"/>
        <end position="152"/>
    </location>
</feature>
<dbReference type="PIRSF" id="PIRSF003097">
    <property type="entry name" value="FtsX"/>
    <property type="match status" value="1"/>
</dbReference>
<evidence type="ECO:0000259" key="14">
    <source>
        <dbReference type="Pfam" id="PF02687"/>
    </source>
</evidence>
<evidence type="ECO:0000256" key="7">
    <source>
        <dbReference type="ARBA" id="ARBA00022618"/>
    </source>
</evidence>
<protein>
    <recommendedName>
        <fullName evidence="4 12">Cell division protein FtsX</fullName>
    </recommendedName>
</protein>
<dbReference type="Gene3D" id="3.30.70.3040">
    <property type="match status" value="1"/>
</dbReference>
<evidence type="ECO:0000256" key="10">
    <source>
        <dbReference type="ARBA" id="ARBA00023136"/>
    </source>
</evidence>
<name>A0A4R2REW5_9FIRM</name>
<dbReference type="NCBIfam" id="TIGR00439">
    <property type="entry name" value="FtsX_Gneg"/>
    <property type="match status" value="1"/>
</dbReference>
<dbReference type="PANTHER" id="PTHR47755">
    <property type="entry name" value="CELL DIVISION PROTEIN FTSX"/>
    <property type="match status" value="1"/>
</dbReference>
<evidence type="ECO:0000256" key="6">
    <source>
        <dbReference type="ARBA" id="ARBA00022519"/>
    </source>
</evidence>
<evidence type="ECO:0000256" key="5">
    <source>
        <dbReference type="ARBA" id="ARBA00022475"/>
    </source>
</evidence>
<keyword evidence="9 13" id="KW-1133">Transmembrane helix</keyword>
<comment type="caution">
    <text evidence="16">The sequence shown here is derived from an EMBL/GenBank/DDBJ whole genome shotgun (WGS) entry which is preliminary data.</text>
</comment>
<evidence type="ECO:0000256" key="12">
    <source>
        <dbReference type="PIRNR" id="PIRNR003097"/>
    </source>
</evidence>
<keyword evidence="8 13" id="KW-0812">Transmembrane</keyword>